<organism evidence="1 2">
    <name type="scientific">Cavenderia fasciculata</name>
    <name type="common">Slime mold</name>
    <name type="synonym">Dictyostelium fasciculatum</name>
    <dbReference type="NCBI Taxonomy" id="261658"/>
    <lineage>
        <taxon>Eukaryota</taxon>
        <taxon>Amoebozoa</taxon>
        <taxon>Evosea</taxon>
        <taxon>Eumycetozoa</taxon>
        <taxon>Dictyostelia</taxon>
        <taxon>Acytosteliales</taxon>
        <taxon>Cavenderiaceae</taxon>
        <taxon>Cavenderia</taxon>
    </lineage>
</organism>
<gene>
    <name evidence="1" type="ORF">DFA_09726</name>
</gene>
<evidence type="ECO:0000313" key="1">
    <source>
        <dbReference type="EMBL" id="EGG16054.1"/>
    </source>
</evidence>
<sequence length="83" mass="9728">MSNLYQVKKEEIRVIFNYLIGDIEGQLDCDVTKFFFKNEIIICTTKPSPNTAIFNYEVTVDVIFDTRVAFPSNKISFSYFRKL</sequence>
<proteinExistence type="predicted"/>
<dbReference type="RefSeq" id="XP_004352379.1">
    <property type="nucleotide sequence ID" value="XM_004352327.1"/>
</dbReference>
<evidence type="ECO:0000313" key="2">
    <source>
        <dbReference type="Proteomes" id="UP000007797"/>
    </source>
</evidence>
<protein>
    <submittedName>
        <fullName evidence="1">Uncharacterized protein</fullName>
    </submittedName>
</protein>
<dbReference type="KEGG" id="dfa:DFA_09726"/>
<reference evidence="2" key="1">
    <citation type="journal article" date="2011" name="Genome Res.">
        <title>Phylogeny-wide analysis of social amoeba genomes highlights ancient origins for complex intercellular communication.</title>
        <authorList>
            <person name="Heidel A.J."/>
            <person name="Lawal H.M."/>
            <person name="Felder M."/>
            <person name="Schilde C."/>
            <person name="Helps N.R."/>
            <person name="Tunggal B."/>
            <person name="Rivero F."/>
            <person name="John U."/>
            <person name="Schleicher M."/>
            <person name="Eichinger L."/>
            <person name="Platzer M."/>
            <person name="Noegel A.A."/>
            <person name="Schaap P."/>
            <person name="Gloeckner G."/>
        </authorList>
    </citation>
    <scope>NUCLEOTIDE SEQUENCE [LARGE SCALE GENOMIC DNA]</scope>
    <source>
        <strain evidence="2">SH3</strain>
    </source>
</reference>
<dbReference type="Proteomes" id="UP000007797">
    <property type="component" value="Unassembled WGS sequence"/>
</dbReference>
<dbReference type="EMBL" id="GL883025">
    <property type="protein sequence ID" value="EGG16054.1"/>
    <property type="molecule type" value="Genomic_DNA"/>
</dbReference>
<name>F4Q8F4_CACFS</name>
<accession>F4Q8F4</accession>
<dbReference type="GeneID" id="14867820"/>
<keyword evidence="2" id="KW-1185">Reference proteome</keyword>
<dbReference type="AlphaFoldDB" id="F4Q8F4"/>